<dbReference type="EC" id="6.3.3.2" evidence="5"/>
<dbReference type="OrthoDB" id="9801938at2"/>
<gene>
    <name evidence="6" type="ORF">SAMN05216325_104128</name>
</gene>
<sequence length="208" mass="23795">MKDWKAWRKRERERIIAERLAIASAHNQRWSTAISSLLQQGFPNLRKKKIGLYWPFRGEYDPRPAAHDFMAAGAVLALPEVVGKNKPMHFREWWPDAPMCLGAYDIPVPHETRCIQPDVLIVPMVGFDQKGYRLGYGSGYYDRTLATFSVCPMTIGVAFEMQRLENVHPQLHDIAMHYVITEMGIFQAGRELLQQIPAELCAKNNAVV</sequence>
<feature type="binding site" evidence="4">
    <location>
        <position position="59"/>
    </location>
    <ligand>
        <name>substrate</name>
    </ligand>
</feature>
<protein>
    <recommendedName>
        <fullName evidence="5">5-formyltetrahydrofolate cyclo-ligase</fullName>
        <ecNumber evidence="5">6.3.3.2</ecNumber>
    </recommendedName>
</protein>
<dbReference type="Proteomes" id="UP000199459">
    <property type="component" value="Unassembled WGS sequence"/>
</dbReference>
<evidence type="ECO:0000313" key="7">
    <source>
        <dbReference type="Proteomes" id="UP000199459"/>
    </source>
</evidence>
<organism evidence="6 7">
    <name type="scientific">Nitrosomonas marina</name>
    <dbReference type="NCBI Taxonomy" id="917"/>
    <lineage>
        <taxon>Bacteria</taxon>
        <taxon>Pseudomonadati</taxon>
        <taxon>Pseudomonadota</taxon>
        <taxon>Betaproteobacteria</taxon>
        <taxon>Nitrosomonadales</taxon>
        <taxon>Nitrosomonadaceae</taxon>
        <taxon>Nitrosomonas</taxon>
    </lineage>
</organism>
<evidence type="ECO:0000256" key="1">
    <source>
        <dbReference type="ARBA" id="ARBA00010638"/>
    </source>
</evidence>
<keyword evidence="6" id="KW-0436">Ligase</keyword>
<dbReference type="Pfam" id="PF01812">
    <property type="entry name" value="5-FTHF_cyc-lig"/>
    <property type="match status" value="1"/>
</dbReference>
<comment type="catalytic activity">
    <reaction evidence="5">
        <text>(6S)-5-formyl-5,6,7,8-tetrahydrofolate + ATP = (6R)-5,10-methenyltetrahydrofolate + ADP + phosphate</text>
        <dbReference type="Rhea" id="RHEA:10488"/>
        <dbReference type="ChEBI" id="CHEBI:30616"/>
        <dbReference type="ChEBI" id="CHEBI:43474"/>
        <dbReference type="ChEBI" id="CHEBI:57455"/>
        <dbReference type="ChEBI" id="CHEBI:57457"/>
        <dbReference type="ChEBI" id="CHEBI:456216"/>
        <dbReference type="EC" id="6.3.3.2"/>
    </reaction>
</comment>
<dbReference type="EMBL" id="FOCP01000004">
    <property type="protein sequence ID" value="SEM92578.1"/>
    <property type="molecule type" value="Genomic_DNA"/>
</dbReference>
<dbReference type="GO" id="GO:0046872">
    <property type="term" value="F:metal ion binding"/>
    <property type="evidence" value="ECO:0007669"/>
    <property type="project" value="UniProtKB-KW"/>
</dbReference>
<dbReference type="GO" id="GO:0009396">
    <property type="term" value="P:folic acid-containing compound biosynthetic process"/>
    <property type="evidence" value="ECO:0007669"/>
    <property type="project" value="TreeGrafter"/>
</dbReference>
<dbReference type="PANTHER" id="PTHR23407">
    <property type="entry name" value="ATPASE INHIBITOR/5-FORMYLTETRAHYDROFOLATE CYCLO-LIGASE"/>
    <property type="match status" value="1"/>
</dbReference>
<dbReference type="InterPro" id="IPR037171">
    <property type="entry name" value="NagB/RpiA_transferase-like"/>
</dbReference>
<keyword evidence="5" id="KW-0479">Metal-binding</keyword>
<name>A0A1H8CE76_9PROT</name>
<evidence type="ECO:0000256" key="3">
    <source>
        <dbReference type="ARBA" id="ARBA00022840"/>
    </source>
</evidence>
<evidence type="ECO:0000256" key="5">
    <source>
        <dbReference type="RuleBase" id="RU361279"/>
    </source>
</evidence>
<keyword evidence="2 4" id="KW-0547">Nucleotide-binding</keyword>
<dbReference type="GO" id="GO:0005524">
    <property type="term" value="F:ATP binding"/>
    <property type="evidence" value="ECO:0007669"/>
    <property type="project" value="UniProtKB-KW"/>
</dbReference>
<dbReference type="InterPro" id="IPR002698">
    <property type="entry name" value="FTHF_cligase"/>
</dbReference>
<comment type="similarity">
    <text evidence="1 5">Belongs to the 5-formyltetrahydrofolate cyclo-ligase family.</text>
</comment>
<dbReference type="SUPFAM" id="SSF100950">
    <property type="entry name" value="NagB/RpiA/CoA transferase-like"/>
    <property type="match status" value="1"/>
</dbReference>
<comment type="cofactor">
    <cofactor evidence="5">
        <name>Mg(2+)</name>
        <dbReference type="ChEBI" id="CHEBI:18420"/>
    </cofactor>
</comment>
<evidence type="ECO:0000313" key="6">
    <source>
        <dbReference type="EMBL" id="SEM92578.1"/>
    </source>
</evidence>
<dbReference type="GO" id="GO:0035999">
    <property type="term" value="P:tetrahydrofolate interconversion"/>
    <property type="evidence" value="ECO:0007669"/>
    <property type="project" value="TreeGrafter"/>
</dbReference>
<reference evidence="6 7" key="1">
    <citation type="submission" date="2016-10" db="EMBL/GenBank/DDBJ databases">
        <authorList>
            <person name="de Groot N.N."/>
        </authorList>
    </citation>
    <scope>NUCLEOTIDE SEQUENCE [LARGE SCALE GENOMIC DNA]</scope>
    <source>
        <strain evidence="6 7">Nm22</strain>
    </source>
</reference>
<feature type="binding site" evidence="4">
    <location>
        <begin position="133"/>
        <end position="141"/>
    </location>
    <ligand>
        <name>ATP</name>
        <dbReference type="ChEBI" id="CHEBI:30616"/>
    </ligand>
</feature>
<evidence type="ECO:0000256" key="4">
    <source>
        <dbReference type="PIRSR" id="PIRSR006806-1"/>
    </source>
</evidence>
<keyword evidence="5" id="KW-0460">Magnesium</keyword>
<dbReference type="AlphaFoldDB" id="A0A1H8CE76"/>
<dbReference type="PANTHER" id="PTHR23407:SF1">
    <property type="entry name" value="5-FORMYLTETRAHYDROFOLATE CYCLO-LIGASE"/>
    <property type="match status" value="1"/>
</dbReference>
<dbReference type="GO" id="GO:0030272">
    <property type="term" value="F:5-formyltetrahydrofolate cyclo-ligase activity"/>
    <property type="evidence" value="ECO:0007669"/>
    <property type="project" value="UniProtKB-EC"/>
</dbReference>
<proteinExistence type="inferred from homology"/>
<dbReference type="InterPro" id="IPR024185">
    <property type="entry name" value="FTHF_cligase-like_sf"/>
</dbReference>
<dbReference type="PIRSF" id="PIRSF006806">
    <property type="entry name" value="FTHF_cligase"/>
    <property type="match status" value="1"/>
</dbReference>
<dbReference type="STRING" id="917.SAMN05216326_12015"/>
<evidence type="ECO:0000256" key="2">
    <source>
        <dbReference type="ARBA" id="ARBA00022741"/>
    </source>
</evidence>
<accession>A0A1H8CE76</accession>
<dbReference type="Gene3D" id="3.40.50.10420">
    <property type="entry name" value="NagB/RpiA/CoA transferase-like"/>
    <property type="match status" value="1"/>
</dbReference>
<keyword evidence="3 4" id="KW-0067">ATP-binding</keyword>
<dbReference type="NCBIfam" id="TIGR02727">
    <property type="entry name" value="MTHFS_bact"/>
    <property type="match status" value="1"/>
</dbReference>